<protein>
    <submittedName>
        <fullName evidence="4">AMP-binding protein</fullName>
    </submittedName>
</protein>
<dbReference type="InterPro" id="IPR042099">
    <property type="entry name" value="ANL_N_sf"/>
</dbReference>
<evidence type="ECO:0000313" key="4">
    <source>
        <dbReference type="EMBL" id="XBW07373.1"/>
    </source>
</evidence>
<dbReference type="PROSITE" id="PS00455">
    <property type="entry name" value="AMP_BINDING"/>
    <property type="match status" value="1"/>
</dbReference>
<dbReference type="InterPro" id="IPR000873">
    <property type="entry name" value="AMP-dep_synth/lig_dom"/>
</dbReference>
<dbReference type="EMBL" id="CP138335">
    <property type="protein sequence ID" value="XBW07373.1"/>
    <property type="molecule type" value="Genomic_DNA"/>
</dbReference>
<dbReference type="GO" id="GO:0016878">
    <property type="term" value="F:acid-thiol ligase activity"/>
    <property type="evidence" value="ECO:0007669"/>
    <property type="project" value="UniProtKB-ARBA"/>
</dbReference>
<dbReference type="PANTHER" id="PTHR43767:SF1">
    <property type="entry name" value="NONRIBOSOMAL PEPTIDE SYNTHASE PES1 (EUROFUNG)-RELATED"/>
    <property type="match status" value="1"/>
</dbReference>
<evidence type="ECO:0000256" key="1">
    <source>
        <dbReference type="SAM" id="MobiDB-lite"/>
    </source>
</evidence>
<dbReference type="SUPFAM" id="SSF56801">
    <property type="entry name" value="Acetyl-CoA synthetase-like"/>
    <property type="match status" value="1"/>
</dbReference>
<reference evidence="4" key="1">
    <citation type="submission" date="2023-11" db="EMBL/GenBank/DDBJ databases">
        <title>Scrofimicrobium hongkongense sp. nov., isolated from a patient with peritonitis.</title>
        <authorList>
            <person name="Lao H.Y."/>
            <person name="Wong A.Y.P."/>
            <person name="Ng T.L."/>
            <person name="Wong R.Y.L."/>
            <person name="Yau M.C.Y."/>
            <person name="Lam J.Y.W."/>
            <person name="Siu G.K.H."/>
        </authorList>
    </citation>
    <scope>NUCLEOTIDE SEQUENCE</scope>
    <source>
        <strain evidence="4">R131</strain>
    </source>
</reference>
<feature type="domain" description="AMP-binding enzyme C-terminal" evidence="3">
    <location>
        <begin position="467"/>
        <end position="542"/>
    </location>
</feature>
<dbReference type="InterPro" id="IPR050237">
    <property type="entry name" value="ATP-dep_AMP-bd_enzyme"/>
</dbReference>
<name>A0AAU7V5V1_9ACTO</name>
<dbReference type="AlphaFoldDB" id="A0AAU7V5V1"/>
<dbReference type="InterPro" id="IPR020845">
    <property type="entry name" value="AMP-binding_CS"/>
</dbReference>
<feature type="region of interest" description="Disordered" evidence="1">
    <location>
        <begin position="581"/>
        <end position="621"/>
    </location>
</feature>
<dbReference type="InterPro" id="IPR045851">
    <property type="entry name" value="AMP-bd_C_sf"/>
</dbReference>
<dbReference type="Gene3D" id="3.30.300.30">
    <property type="match status" value="1"/>
</dbReference>
<organism evidence="4">
    <name type="scientific">Scrofimicrobium appendicitidis</name>
    <dbReference type="NCBI Taxonomy" id="3079930"/>
    <lineage>
        <taxon>Bacteria</taxon>
        <taxon>Bacillati</taxon>
        <taxon>Actinomycetota</taxon>
        <taxon>Actinomycetes</taxon>
        <taxon>Actinomycetales</taxon>
        <taxon>Actinomycetaceae</taxon>
        <taxon>Scrofimicrobium</taxon>
    </lineage>
</organism>
<dbReference type="PANTHER" id="PTHR43767">
    <property type="entry name" value="LONG-CHAIN-FATTY-ACID--COA LIGASE"/>
    <property type="match status" value="1"/>
</dbReference>
<accession>A0AAU7V5V1</accession>
<dbReference type="InterPro" id="IPR025110">
    <property type="entry name" value="AMP-bd_C"/>
</dbReference>
<proteinExistence type="predicted"/>
<sequence length="621" mass="66972">MTLTEKLRKNYAPGVPFEIGIPDTRLHDYLLGAASRYPQRVALDFMSKQTTYRQLEDQVRRAATVLAGAGVKPGDRVALVLPNCPQHIVAIFATSLLGAIIVEHNPLAPEEELRSEFERHGATVVVAWENSVEKLGFLGPTATVFGVNLADDIPRTSRVLLKLPLPSIRAKRDLLGAKTPGYVRPWAATVAKAQPRPGTGPAHPDDTALLIHTGGTTGVPKAVALTHRNICVNAVQDVAWVPPLHEGAEVFYAVLPFFHAYGFGISLMAAVRLGATIAVFPKFDPVQICLSQRRLPCTFFIGVPPIYERLLKSARELEISLESITYAISGAMALDPKLAAEWEAATGGYLVEGYGMSEASPTLLGSPLSPKRRPSTLGIPYPSTEVRIVDPEQTEVDVADGEVGELIVRGPQVFNGYWNDPEETATVLKDGWLHTGDLVKVVDGFIVMADRRKELIISGGFNIYPSQVEAAVRSMPGISDVAVVGMPGGTRGEDVVAALVLEAGASLTLADVRQWAEKSLAHYALPRQIVVLQELPKSQIGKVMRKRVREQLAELQSGITDVQAGLGERLSNLATQVSEMAEHASAAVSHTLRKDKEPASTPELPEENPAPDAAENPEESA</sequence>
<evidence type="ECO:0000259" key="2">
    <source>
        <dbReference type="Pfam" id="PF00501"/>
    </source>
</evidence>
<dbReference type="Gene3D" id="3.40.50.12780">
    <property type="entry name" value="N-terminal domain of ligase-like"/>
    <property type="match status" value="1"/>
</dbReference>
<feature type="domain" description="AMP-dependent synthetase/ligase" evidence="2">
    <location>
        <begin position="33"/>
        <end position="418"/>
    </location>
</feature>
<dbReference type="KEGG" id="sapp:SAC06_06900"/>
<evidence type="ECO:0000259" key="3">
    <source>
        <dbReference type="Pfam" id="PF13193"/>
    </source>
</evidence>
<dbReference type="Pfam" id="PF00501">
    <property type="entry name" value="AMP-binding"/>
    <property type="match status" value="1"/>
</dbReference>
<dbReference type="Pfam" id="PF13193">
    <property type="entry name" value="AMP-binding_C"/>
    <property type="match status" value="1"/>
</dbReference>
<dbReference type="RefSeq" id="WP_350257579.1">
    <property type="nucleotide sequence ID" value="NZ_CP138335.1"/>
</dbReference>
<gene>
    <name evidence="4" type="ORF">SAC06_06900</name>
</gene>